<name>A0A817VBL9_9BILA</name>
<proteinExistence type="predicted"/>
<evidence type="ECO:0000313" key="1">
    <source>
        <dbReference type="EMBL" id="CAF3340167.1"/>
    </source>
</evidence>
<dbReference type="Gene3D" id="3.20.20.140">
    <property type="entry name" value="Metal-dependent hydrolases"/>
    <property type="match status" value="1"/>
</dbReference>
<reference evidence="1" key="1">
    <citation type="submission" date="2021-02" db="EMBL/GenBank/DDBJ databases">
        <authorList>
            <person name="Nowell W R."/>
        </authorList>
    </citation>
    <scope>NUCLEOTIDE SEQUENCE</scope>
</reference>
<protein>
    <submittedName>
        <fullName evidence="1">Uncharacterized protein</fullName>
    </submittedName>
</protein>
<dbReference type="EMBL" id="CAJNYU010000200">
    <property type="protein sequence ID" value="CAF3340167.1"/>
    <property type="molecule type" value="Genomic_DNA"/>
</dbReference>
<organism evidence="1 2">
    <name type="scientific">Rotaria socialis</name>
    <dbReference type="NCBI Taxonomy" id="392032"/>
    <lineage>
        <taxon>Eukaryota</taxon>
        <taxon>Metazoa</taxon>
        <taxon>Spiralia</taxon>
        <taxon>Gnathifera</taxon>
        <taxon>Rotifera</taxon>
        <taxon>Eurotatoria</taxon>
        <taxon>Bdelloidea</taxon>
        <taxon>Philodinida</taxon>
        <taxon>Philodinidae</taxon>
        <taxon>Rotaria</taxon>
    </lineage>
</organism>
<dbReference type="InterPro" id="IPR032466">
    <property type="entry name" value="Metal_Hydrolase"/>
</dbReference>
<sequence>FLNEREKQVLEQWMGIENVQVSRVKLFIRRKRRSSLLEDIDDQLNTALLLQCLKGQDGLYELHTHLLGMGNISFWIQDILIDRAKLPTQNDFINDDSFRCRLGPLVWNTKEKCFIDRTTTLKLFDELRSSYDSDPEKYNCDEPFKGMMSDEFHEQMKHHELNFQDKDKDKVKDNFSYDVVFSLENLAKGLGLEASEPRDRIQAAVEEKLGIHTRSDWVEHVFFKNWIIFNAREQKLQIVYGIQAEELRMLIGGDKPIDQIIQPAQRDARAHIINAFSMMNADGSEPCSVDFHSFRGAFTPEFYPRRYALKDSMYSQRLDILAYLLWHVLHRYDICLPPVTYCEFSVGCRDLSRPWVVDILSTFTDIENLRSTFKEFIDINFPWLKPRGFEKRIVYRFLAGFKRETPPVSNAYSDDKPTTLFFEVPHYAIHIMLKEFYQSDQEKPTIIFTEQVQRLLEMKKEAETIPYFFDLVVGLDLCGDELGHPYCPFIAFEFIKFVKEARGTNPKFVEEARGTNPNFGIRIHAGENVPFIRPELPGYRLFVAHMYILYRCIDFLNKKLKSHIRVGHGVAFDKLLSIKNHKYRKSSVLVAEMQRNAKSVFAEVPFEVNITSNFYLLGDAVRNVEKEKPLSYLYDIHVPVVLSTDNDGIWPIDKCTLGHQSHHSLAAEYCRAITTRFITEENQLEDIVRNPKRFCFDKNLNTKNSNQLNISKKENSTDSPYFPTDVIAHPDIIHMLVKLYQRAKKKTDFNFETYVYMCAPGTFSEVENSANNVKDYYEVTMRILMACFYLTRSSCYTKFENEYKEVFHDSPDFSQSNCEKIYYACANVHSQLMNDTPGEGASMQIMVGEHHYLFCSEIPDNRKGTPDFLLTTIENFIRKFTEPATIFSFLPNIDENNPKIKKYLENIGRIIGEKEIKIFIHTNTKKHIVFPTLKSGTILINPQPEKRTDANLEEIERILLYAVCPHGSVATSALHFIAKHIRKKDFSIEPQHVNLRSLIIPFLPLHFGYRKPNENESIKTKKSFLKEYGLTNTELAKSERMNIEKDPICKTLYDPKYNLLCTDVRFAKQIETSDLIEKINEDNTKFLEILKILHKSLKDFNMRPRSFVILENIKEYKDYKKDFENPDKIAIPIIQIKNKFLICSGINFFEKSYENPARLLWSLAVGWNPPLSDGNNPYEYPYSQWVKSIIEIGRKSLNKEFGLNTWENFVADVLCDADKRAWYMLTVDYWCDVIETAFGPEKSVDKFVKFLKAEKKHTRFKELLEDSNRHRIGNIWQTDLQRLPLTGNPYDQMASTAHTNRVRDVRASYDGQYLFTSDQAQLGGKDLISFYKLLEGGREGEIFKEMKDLFYYSQLRFQDIYRYDRREVTPKIPSSKISFVMRPLVYVNHRLAFGLNPADLNYAFNVLSDQLNPEDGQSQINHENLLFLLQQYGEHMNDY</sequence>
<evidence type="ECO:0000313" key="2">
    <source>
        <dbReference type="Proteomes" id="UP000663869"/>
    </source>
</evidence>
<gene>
    <name evidence="1" type="ORF">FME351_LOCUS3513</name>
</gene>
<accession>A0A817VBL9</accession>
<feature type="non-terminal residue" evidence="1">
    <location>
        <position position="1"/>
    </location>
</feature>
<comment type="caution">
    <text evidence="1">The sequence shown here is derived from an EMBL/GenBank/DDBJ whole genome shotgun (WGS) entry which is preliminary data.</text>
</comment>
<dbReference type="Proteomes" id="UP000663869">
    <property type="component" value="Unassembled WGS sequence"/>
</dbReference>
<dbReference type="SUPFAM" id="SSF51556">
    <property type="entry name" value="Metallo-dependent hydrolases"/>
    <property type="match status" value="1"/>
</dbReference>